<feature type="transmembrane region" description="Helical" evidence="6">
    <location>
        <begin position="599"/>
        <end position="623"/>
    </location>
</feature>
<feature type="transmembrane region" description="Helical" evidence="6">
    <location>
        <begin position="397"/>
        <end position="415"/>
    </location>
</feature>
<feature type="region of interest" description="Disordered" evidence="5">
    <location>
        <begin position="661"/>
        <end position="683"/>
    </location>
</feature>
<evidence type="ECO:0000256" key="5">
    <source>
        <dbReference type="SAM" id="MobiDB-lite"/>
    </source>
</evidence>
<keyword evidence="2 6" id="KW-0812">Transmembrane</keyword>
<dbReference type="GO" id="GO:0016020">
    <property type="term" value="C:membrane"/>
    <property type="evidence" value="ECO:0007669"/>
    <property type="project" value="UniProtKB-SubCell"/>
</dbReference>
<accession>A0A0D0D1K7</accession>
<dbReference type="Proteomes" id="UP000053593">
    <property type="component" value="Unassembled WGS sequence"/>
</dbReference>
<evidence type="ECO:0000256" key="6">
    <source>
        <dbReference type="SAM" id="Phobius"/>
    </source>
</evidence>
<evidence type="ECO:0000256" key="2">
    <source>
        <dbReference type="ARBA" id="ARBA00022692"/>
    </source>
</evidence>
<keyword evidence="4 6" id="KW-0472">Membrane</keyword>
<comment type="subcellular location">
    <subcellularLocation>
        <location evidence="1">Membrane</location>
        <topology evidence="1">Multi-pass membrane protein</topology>
    </subcellularLocation>
</comment>
<feature type="compositionally biased region" description="Basic and acidic residues" evidence="5">
    <location>
        <begin position="331"/>
        <end position="342"/>
    </location>
</feature>
<gene>
    <name evidence="7" type="ORF">GYMLUDRAFT_57781</name>
</gene>
<dbReference type="InterPro" id="IPR036259">
    <property type="entry name" value="MFS_trans_sf"/>
</dbReference>
<evidence type="ECO:0000256" key="4">
    <source>
        <dbReference type="ARBA" id="ARBA00023136"/>
    </source>
</evidence>
<name>A0A0D0D1K7_9AGAR</name>
<feature type="transmembrane region" description="Helical" evidence="6">
    <location>
        <begin position="435"/>
        <end position="457"/>
    </location>
</feature>
<evidence type="ECO:0008006" key="9">
    <source>
        <dbReference type="Google" id="ProtNLM"/>
    </source>
</evidence>
<dbReference type="HOGENOM" id="CLU_017517_1_0_1"/>
<keyword evidence="8" id="KW-1185">Reference proteome</keyword>
<dbReference type="GO" id="GO:0022857">
    <property type="term" value="F:transmembrane transporter activity"/>
    <property type="evidence" value="ECO:0007669"/>
    <property type="project" value="InterPro"/>
</dbReference>
<organism evidence="7 8">
    <name type="scientific">Collybiopsis luxurians FD-317 M1</name>
    <dbReference type="NCBI Taxonomy" id="944289"/>
    <lineage>
        <taxon>Eukaryota</taxon>
        <taxon>Fungi</taxon>
        <taxon>Dikarya</taxon>
        <taxon>Basidiomycota</taxon>
        <taxon>Agaricomycotina</taxon>
        <taxon>Agaricomycetes</taxon>
        <taxon>Agaricomycetidae</taxon>
        <taxon>Agaricales</taxon>
        <taxon>Marasmiineae</taxon>
        <taxon>Omphalotaceae</taxon>
        <taxon>Collybiopsis</taxon>
        <taxon>Collybiopsis luxurians</taxon>
    </lineage>
</organism>
<keyword evidence="3 6" id="KW-1133">Transmembrane helix</keyword>
<dbReference type="OrthoDB" id="3026777at2759"/>
<sequence>MADVPGSTLASSSTSAGLGESEPLLQSGRPIKKPFLRARPLCFHCDSRLVPFAIIASVVRSITFAPRVEVYTQLACASVHNHHAQQTVNQTLNLLLPFSTHLPTEHPTDYVNVDPIFIHSSVLSGDDSSSEDDPRKLPSPQCVSDPAVQKEAARIQTVLTITEGLFSALTTGWWGHFSERHGRTRVLALATLGLFLTDLTFILVATPGSILAAHHHKLLVVAPLIEGLLGGWSTLHAATSAYLSDCTSPGSRATIFSRFNGVIYLGFALGPILGGWVINNGIPGIDRIGTVTKEGMSVTEVFWLAICFSFVNFFLTTFLFPESLSKEQRAKARAAHKADSKGKSRSTNDTAGDVSGRRGHLPTNDNFIQRFFSPVALLLPVMINETTNAGIRKRKDWSLTLLGLAVFLHTLSTGIDGIKPLYAVHVYNWAAHQLSYFISYLGAMKAVAALLILPAIISSFKPKPPVSPAQVAAQRAGKKFKPKPTKARLAVEIKFDLLLTKCCIAIDMLSQLLMALVPSPGSVQHMGMASLRQWIQDPNMRNMALFVFANGFGTLSSGFYPAGQSLALCIIQARQLMEESVPGDGNVPDPEQGASAGKLFGALSIVQAVGHMILGPLLFGLVYGNTVAYLPKAIFVVGSGILAVCLLCAFLIRNPVGGHLESRKGKGARRTSDGRESKRGRSRASKDLFGHGASYQEVNSSVMEA</sequence>
<dbReference type="SUPFAM" id="SSF103473">
    <property type="entry name" value="MFS general substrate transporter"/>
    <property type="match status" value="1"/>
</dbReference>
<evidence type="ECO:0000313" key="7">
    <source>
        <dbReference type="EMBL" id="KIK63023.1"/>
    </source>
</evidence>
<dbReference type="InterPro" id="IPR011701">
    <property type="entry name" value="MFS"/>
</dbReference>
<feature type="region of interest" description="Disordered" evidence="5">
    <location>
        <begin position="331"/>
        <end position="358"/>
    </location>
</feature>
<feature type="compositionally biased region" description="Low complexity" evidence="5">
    <location>
        <begin position="7"/>
        <end position="22"/>
    </location>
</feature>
<evidence type="ECO:0000256" key="1">
    <source>
        <dbReference type="ARBA" id="ARBA00004141"/>
    </source>
</evidence>
<feature type="region of interest" description="Disordered" evidence="5">
    <location>
        <begin position="1"/>
        <end position="25"/>
    </location>
</feature>
<dbReference type="PANTHER" id="PTHR23507:SF1">
    <property type="entry name" value="FI18259P1-RELATED"/>
    <property type="match status" value="1"/>
</dbReference>
<dbReference type="AlphaFoldDB" id="A0A0D0D1K7"/>
<proteinExistence type="predicted"/>
<evidence type="ECO:0000313" key="8">
    <source>
        <dbReference type="Proteomes" id="UP000053593"/>
    </source>
</evidence>
<feature type="transmembrane region" description="Helical" evidence="6">
    <location>
        <begin position="629"/>
        <end position="652"/>
    </location>
</feature>
<feature type="transmembrane region" description="Helical" evidence="6">
    <location>
        <begin position="186"/>
        <end position="206"/>
    </location>
</feature>
<dbReference type="PANTHER" id="PTHR23507">
    <property type="entry name" value="ZGC:174356"/>
    <property type="match status" value="1"/>
</dbReference>
<dbReference type="Pfam" id="PF07690">
    <property type="entry name" value="MFS_1"/>
    <property type="match status" value="1"/>
</dbReference>
<reference evidence="7 8" key="1">
    <citation type="submission" date="2014-04" db="EMBL/GenBank/DDBJ databases">
        <title>Evolutionary Origins and Diversification of the Mycorrhizal Mutualists.</title>
        <authorList>
            <consortium name="DOE Joint Genome Institute"/>
            <consortium name="Mycorrhizal Genomics Consortium"/>
            <person name="Kohler A."/>
            <person name="Kuo A."/>
            <person name="Nagy L.G."/>
            <person name="Floudas D."/>
            <person name="Copeland A."/>
            <person name="Barry K.W."/>
            <person name="Cichocki N."/>
            <person name="Veneault-Fourrey C."/>
            <person name="LaButti K."/>
            <person name="Lindquist E.A."/>
            <person name="Lipzen A."/>
            <person name="Lundell T."/>
            <person name="Morin E."/>
            <person name="Murat C."/>
            <person name="Riley R."/>
            <person name="Ohm R."/>
            <person name="Sun H."/>
            <person name="Tunlid A."/>
            <person name="Henrissat B."/>
            <person name="Grigoriev I.V."/>
            <person name="Hibbett D.S."/>
            <person name="Martin F."/>
        </authorList>
    </citation>
    <scope>NUCLEOTIDE SEQUENCE [LARGE SCALE GENOMIC DNA]</scope>
    <source>
        <strain evidence="7 8">FD-317 M1</strain>
    </source>
</reference>
<protein>
    <recommendedName>
        <fullName evidence="9">MFS general substrate transporter</fullName>
    </recommendedName>
</protein>
<dbReference type="EMBL" id="KN834765">
    <property type="protein sequence ID" value="KIK63023.1"/>
    <property type="molecule type" value="Genomic_DNA"/>
</dbReference>
<feature type="transmembrane region" description="Helical" evidence="6">
    <location>
        <begin position="255"/>
        <end position="278"/>
    </location>
</feature>
<dbReference type="Gene3D" id="1.20.1250.20">
    <property type="entry name" value="MFS general substrate transporter like domains"/>
    <property type="match status" value="1"/>
</dbReference>
<evidence type="ECO:0000256" key="3">
    <source>
        <dbReference type="ARBA" id="ARBA00022989"/>
    </source>
</evidence>
<feature type="transmembrane region" description="Helical" evidence="6">
    <location>
        <begin position="218"/>
        <end position="243"/>
    </location>
</feature>
<feature type="transmembrane region" description="Helical" evidence="6">
    <location>
        <begin position="301"/>
        <end position="321"/>
    </location>
</feature>
<feature type="region of interest" description="Disordered" evidence="5">
    <location>
        <begin position="124"/>
        <end position="143"/>
    </location>
</feature>